<evidence type="ECO:0000256" key="1">
    <source>
        <dbReference type="SAM" id="MobiDB-lite"/>
    </source>
</evidence>
<proteinExistence type="predicted"/>
<dbReference type="InterPro" id="IPR049304">
    <property type="entry name" value="Gly_rich_dom"/>
</dbReference>
<protein>
    <recommendedName>
        <fullName evidence="2">Glycine-rich domain-containing protein</fullName>
    </recommendedName>
</protein>
<dbReference type="Pfam" id="PF21722">
    <property type="entry name" value="Gly_rich_2"/>
    <property type="match status" value="1"/>
</dbReference>
<dbReference type="EMBL" id="LR796731">
    <property type="protein sequence ID" value="CAB4162411.1"/>
    <property type="molecule type" value="Genomic_DNA"/>
</dbReference>
<sequence>MALNSPILTGDVSGGLHSTSVDKLKGNAVSATAPTAGQTLLWNGTAWAPATPSSGGGGGANGLTYYLNQSADADAPVTNIPGTPKQLGRTGQTTQVDVTTGSLTPDTWTLVAGFVSEATPQDPSTTLIPAGLWDLNVWALGVADQNHSNSIRLKAYIYNGTTLTALGTSAVQAIGATSQQYSVSMLVEQTTILATDRIYVAIEAIATANGHTVTAQFGDNTPSHVHTSLPLVGGTGLWKNVAGVLQSPASLLVNADVDPAAAIAQSKISGLTDALAAKAAQAQVDVYATAGTFTWTKPAGAKAVHVALLSGGGGGGSGRKTASGAGGAGGGGGMGGSYSERVIQADLLVSAETVTVGAGGAGGPSITVNGTNGQVGGAGGNSSFGTFCVAYGANPGAGGTNTSGGGGSASANALRAMFTGAPGGQGNLTTGNGGGGSGTGATGGGGGGGVAATPAAANGGAGGTSYYFLVGGQAVLGIAPGGNGGSNINVAANQAAGGGGGGGGASSITGNAGNGGAGGFYGGGGGGGGAALNDVGNSGAGGAGYSGIVVVTTYF</sequence>
<evidence type="ECO:0000313" key="4">
    <source>
        <dbReference type="EMBL" id="CAB4162411.1"/>
    </source>
</evidence>
<organism evidence="3">
    <name type="scientific">uncultured Caudovirales phage</name>
    <dbReference type="NCBI Taxonomy" id="2100421"/>
    <lineage>
        <taxon>Viruses</taxon>
        <taxon>Duplodnaviria</taxon>
        <taxon>Heunggongvirae</taxon>
        <taxon>Uroviricota</taxon>
        <taxon>Caudoviricetes</taxon>
        <taxon>Peduoviridae</taxon>
        <taxon>Maltschvirus</taxon>
        <taxon>Maltschvirus maltsch</taxon>
    </lineage>
</organism>
<name>A0A6J5LIV7_9CAUD</name>
<feature type="region of interest" description="Disordered" evidence="1">
    <location>
        <begin position="312"/>
        <end position="331"/>
    </location>
</feature>
<evidence type="ECO:0000259" key="2">
    <source>
        <dbReference type="Pfam" id="PF21722"/>
    </source>
</evidence>
<evidence type="ECO:0000313" key="3">
    <source>
        <dbReference type="EMBL" id="CAB4134548.1"/>
    </source>
</evidence>
<feature type="domain" description="Glycine-rich" evidence="2">
    <location>
        <begin position="289"/>
        <end position="519"/>
    </location>
</feature>
<accession>A0A6J5LIV7</accession>
<dbReference type="EMBL" id="LR796287">
    <property type="protein sequence ID" value="CAB4134548.1"/>
    <property type="molecule type" value="Genomic_DNA"/>
</dbReference>
<reference evidence="3" key="1">
    <citation type="submission" date="2020-04" db="EMBL/GenBank/DDBJ databases">
        <authorList>
            <person name="Chiriac C."/>
            <person name="Salcher M."/>
            <person name="Ghai R."/>
            <person name="Kavagutti S V."/>
        </authorList>
    </citation>
    <scope>NUCLEOTIDE SEQUENCE</scope>
</reference>
<gene>
    <name evidence="3" type="ORF">UFOVP279_21</name>
    <name evidence="4" type="ORF">UFOVP781_42</name>
</gene>